<protein>
    <submittedName>
        <fullName evidence="1">Uncharacterized protein</fullName>
    </submittedName>
</protein>
<gene>
    <name evidence="1" type="ORF">E5987_09635</name>
</gene>
<dbReference type="Proteomes" id="UP000472580">
    <property type="component" value="Unassembled WGS sequence"/>
</dbReference>
<sequence>MYYKAPTFLIVQDDEGQIAFQREDLMRYSGARGLIASGVVLRLILAASEDLCPGRIPFRKEFKFRTSFPGDEVRDGIELVTRAVTQGRFTLDLSIGPDFAPATPAGGRMYFEVAYKDKAMSYVLDPSIFTQQWLEEVVRHQEGSVSKEAHAKYLEYKYQILGMLLSRPEVFTQREPVSIDRFK</sequence>
<proteinExistence type="predicted"/>
<evidence type="ECO:0000313" key="1">
    <source>
        <dbReference type="EMBL" id="MVX57454.1"/>
    </source>
</evidence>
<comment type="caution">
    <text evidence="1">The sequence shown here is derived from an EMBL/GenBank/DDBJ whole genome shotgun (WGS) entry which is preliminary data.</text>
</comment>
<name>A0A6L6YJA5_9BURK</name>
<dbReference type="EMBL" id="WSRP01000031">
    <property type="protein sequence ID" value="MVX57454.1"/>
    <property type="molecule type" value="Genomic_DNA"/>
</dbReference>
<accession>A0A6L6YJA5</accession>
<dbReference type="OrthoDB" id="8654762at2"/>
<keyword evidence="2" id="KW-1185">Reference proteome</keyword>
<dbReference type="AlphaFoldDB" id="A0A6L6YJA5"/>
<reference evidence="1 2" key="1">
    <citation type="submission" date="2019-12" db="EMBL/GenBank/DDBJ databases">
        <title>Microbes associate with the intestines of laboratory mice.</title>
        <authorList>
            <person name="Navarre W."/>
            <person name="Wong E."/>
        </authorList>
    </citation>
    <scope>NUCLEOTIDE SEQUENCE [LARGE SCALE GENOMIC DNA]</scope>
    <source>
        <strain evidence="1 2">NM82_D38</strain>
    </source>
</reference>
<evidence type="ECO:0000313" key="2">
    <source>
        <dbReference type="Proteomes" id="UP000472580"/>
    </source>
</evidence>
<organism evidence="1 2">
    <name type="scientific">Parasutterella muris</name>
    <dbReference type="NCBI Taxonomy" id="2565572"/>
    <lineage>
        <taxon>Bacteria</taxon>
        <taxon>Pseudomonadati</taxon>
        <taxon>Pseudomonadota</taxon>
        <taxon>Betaproteobacteria</taxon>
        <taxon>Burkholderiales</taxon>
        <taxon>Sutterellaceae</taxon>
        <taxon>Parasutterella</taxon>
    </lineage>
</organism>